<dbReference type="RefSeq" id="WP_289167639.1">
    <property type="nucleotide sequence ID" value="NZ_JASZZN010000093.1"/>
</dbReference>
<keyword evidence="1" id="KW-0472">Membrane</keyword>
<name>A0ABT7PSP2_9BACT</name>
<gene>
    <name evidence="2" type="ORF">QTN89_28940</name>
</gene>
<feature type="transmembrane region" description="Helical" evidence="1">
    <location>
        <begin position="12"/>
        <end position="30"/>
    </location>
</feature>
<keyword evidence="1" id="KW-0812">Transmembrane</keyword>
<comment type="caution">
    <text evidence="2">The sequence shown here is derived from an EMBL/GenBank/DDBJ whole genome shotgun (WGS) entry which is preliminary data.</text>
</comment>
<evidence type="ECO:0000256" key="1">
    <source>
        <dbReference type="SAM" id="Phobius"/>
    </source>
</evidence>
<dbReference type="EMBL" id="JASZZN010000093">
    <property type="protein sequence ID" value="MDM4019514.1"/>
    <property type="molecule type" value="Genomic_DNA"/>
</dbReference>
<keyword evidence="1" id="KW-1133">Transmembrane helix</keyword>
<proteinExistence type="predicted"/>
<protein>
    <submittedName>
        <fullName evidence="2">Uncharacterized protein</fullName>
    </submittedName>
</protein>
<evidence type="ECO:0000313" key="2">
    <source>
        <dbReference type="EMBL" id="MDM4019514.1"/>
    </source>
</evidence>
<keyword evidence="3" id="KW-1185">Reference proteome</keyword>
<accession>A0ABT7PSP2</accession>
<organism evidence="2 3">
    <name type="scientific">Roseiconus lacunae</name>
    <dbReference type="NCBI Taxonomy" id="2605694"/>
    <lineage>
        <taxon>Bacteria</taxon>
        <taxon>Pseudomonadati</taxon>
        <taxon>Planctomycetota</taxon>
        <taxon>Planctomycetia</taxon>
        <taxon>Pirellulales</taxon>
        <taxon>Pirellulaceae</taxon>
        <taxon>Roseiconus</taxon>
    </lineage>
</organism>
<evidence type="ECO:0000313" key="3">
    <source>
        <dbReference type="Proteomes" id="UP001239462"/>
    </source>
</evidence>
<reference evidence="2 3" key="1">
    <citation type="submission" date="2023-06" db="EMBL/GenBank/DDBJ databases">
        <title>Roseiconus lacunae JC819 isolated from Gulf of Mannar region, Tamil Nadu.</title>
        <authorList>
            <person name="Pk S."/>
            <person name="Ch S."/>
            <person name="Ch V.R."/>
        </authorList>
    </citation>
    <scope>NUCLEOTIDE SEQUENCE [LARGE SCALE GENOMIC DNA]</scope>
    <source>
        <strain evidence="2 3">JC819</strain>
    </source>
</reference>
<sequence length="167" mass="18872">MKLNVVRRFSLRTAMVIVVLFAMVFAVIAVRHRKLHEHRVAIAELQRLGARLNMTNTESQNLDSVKDAVGSWRRTLVAMPDVYVPQVRFNNPNLTEDDVRTMIPHLNNLLPLFGQNFAGESFIVLDINNSPLMTDAFCAELKPLLPGCRFLDAPNRKPGPSPYSTPY</sequence>
<dbReference type="Proteomes" id="UP001239462">
    <property type="component" value="Unassembled WGS sequence"/>
</dbReference>